<dbReference type="GO" id="GO:0051304">
    <property type="term" value="P:chromosome separation"/>
    <property type="evidence" value="ECO:0007669"/>
    <property type="project" value="InterPro"/>
</dbReference>
<keyword evidence="1" id="KW-0963">Cytoplasm</keyword>
<dbReference type="PANTHER" id="PTHR34298">
    <property type="entry name" value="SEGREGATION AND CONDENSATION PROTEIN B"/>
    <property type="match status" value="1"/>
</dbReference>
<dbReference type="GO" id="GO:0051301">
    <property type="term" value="P:cell division"/>
    <property type="evidence" value="ECO:0007669"/>
    <property type="project" value="UniProtKB-KW"/>
</dbReference>
<comment type="caution">
    <text evidence="5">The sequence shown here is derived from an EMBL/GenBank/DDBJ whole genome shotgun (WGS) entry which is preliminary data.</text>
</comment>
<dbReference type="Gene3D" id="1.10.10.10">
    <property type="entry name" value="Winged helix-like DNA-binding domain superfamily/Winged helix DNA-binding domain"/>
    <property type="match status" value="2"/>
</dbReference>
<gene>
    <name evidence="5" type="primary">scpB</name>
    <name evidence="5" type="ORF">CUJ86_10340</name>
</gene>
<dbReference type="NCBIfam" id="TIGR00281">
    <property type="entry name" value="SMC-Scp complex subunit ScpB"/>
    <property type="match status" value="1"/>
</dbReference>
<evidence type="ECO:0000313" key="6">
    <source>
        <dbReference type="Proteomes" id="UP000292580"/>
    </source>
</evidence>
<sequence length="162" mass="18035">MRMDRTTMLEAVLFVADAPVSYEVLAKMLGAGRDEISSIASDLAERLALRSSPLEVIDSGEGVFLVLKEEYADLVYPVMRPEISRAVLRTLSVIAYRQPILQSDLVEVRGSGAYAHVEELVKRDLVARHRSGRSYVLQTTPEFSRYFKTADLVGGQGRLETD</sequence>
<dbReference type="PANTHER" id="PTHR34298:SF2">
    <property type="entry name" value="SEGREGATION AND CONDENSATION PROTEIN B"/>
    <property type="match status" value="1"/>
</dbReference>
<name>A0A483CKS0_9EURY</name>
<dbReference type="SUPFAM" id="SSF46785">
    <property type="entry name" value="Winged helix' DNA-binding domain"/>
    <property type="match status" value="2"/>
</dbReference>
<dbReference type="Proteomes" id="UP000292580">
    <property type="component" value="Unassembled WGS sequence"/>
</dbReference>
<proteinExistence type="predicted"/>
<evidence type="ECO:0000256" key="2">
    <source>
        <dbReference type="ARBA" id="ARBA00022618"/>
    </source>
</evidence>
<dbReference type="PIRSF" id="PIRSF019345">
    <property type="entry name" value="ScpB"/>
    <property type="match status" value="1"/>
</dbReference>
<evidence type="ECO:0000313" key="5">
    <source>
        <dbReference type="EMBL" id="TAJ43523.1"/>
    </source>
</evidence>
<evidence type="ECO:0000256" key="1">
    <source>
        <dbReference type="ARBA" id="ARBA00022490"/>
    </source>
</evidence>
<organism evidence="5 6">
    <name type="scientific">Methanofollis fontis</name>
    <dbReference type="NCBI Taxonomy" id="2052832"/>
    <lineage>
        <taxon>Archaea</taxon>
        <taxon>Methanobacteriati</taxon>
        <taxon>Methanobacteriota</taxon>
        <taxon>Stenosarchaea group</taxon>
        <taxon>Methanomicrobia</taxon>
        <taxon>Methanomicrobiales</taxon>
        <taxon>Methanomicrobiaceae</taxon>
        <taxon>Methanofollis</taxon>
    </lineage>
</organism>
<dbReference type="AlphaFoldDB" id="A0A483CKS0"/>
<keyword evidence="2" id="KW-0132">Cell division</keyword>
<evidence type="ECO:0000256" key="3">
    <source>
        <dbReference type="ARBA" id="ARBA00022829"/>
    </source>
</evidence>
<protein>
    <submittedName>
        <fullName evidence="5">SMC-Scp complex subunit ScpB</fullName>
    </submittedName>
</protein>
<keyword evidence="6" id="KW-1185">Reference proteome</keyword>
<dbReference type="Pfam" id="PF04079">
    <property type="entry name" value="SMC_ScpB"/>
    <property type="match status" value="1"/>
</dbReference>
<keyword evidence="3" id="KW-0159">Chromosome partition</keyword>
<dbReference type="EMBL" id="PGCL01000005">
    <property type="protein sequence ID" value="TAJ43523.1"/>
    <property type="molecule type" value="Genomic_DNA"/>
</dbReference>
<dbReference type="InterPro" id="IPR005234">
    <property type="entry name" value="ScpB_csome_segregation"/>
</dbReference>
<keyword evidence="4" id="KW-0131">Cell cycle</keyword>
<accession>A0A483CKS0</accession>
<evidence type="ECO:0000256" key="4">
    <source>
        <dbReference type="ARBA" id="ARBA00023306"/>
    </source>
</evidence>
<dbReference type="InterPro" id="IPR036388">
    <property type="entry name" value="WH-like_DNA-bd_sf"/>
</dbReference>
<dbReference type="InterPro" id="IPR036390">
    <property type="entry name" value="WH_DNA-bd_sf"/>
</dbReference>
<reference evidence="5 6" key="1">
    <citation type="submission" date="2017-11" db="EMBL/GenBank/DDBJ databases">
        <title>Isolation and Characterization of Methanofollis Species from Methane Seep Offshore SW Taiwan.</title>
        <authorList>
            <person name="Teng N.-H."/>
            <person name="Lai M.-C."/>
            <person name="Chen S.-C."/>
        </authorList>
    </citation>
    <scope>NUCLEOTIDE SEQUENCE [LARGE SCALE GENOMIC DNA]</scope>
    <source>
        <strain evidence="5 6">FWC-SCC2</strain>
    </source>
</reference>